<dbReference type="GO" id="GO:0006508">
    <property type="term" value="P:proteolysis"/>
    <property type="evidence" value="ECO:0007669"/>
    <property type="project" value="UniProtKB-KW"/>
</dbReference>
<dbReference type="AlphaFoldDB" id="A0A7H2BB39"/>
<dbReference type="Pfam" id="PF01546">
    <property type="entry name" value="Peptidase_M20"/>
    <property type="match status" value="1"/>
</dbReference>
<evidence type="ECO:0000256" key="3">
    <source>
        <dbReference type="ARBA" id="ARBA00022801"/>
    </source>
</evidence>
<gene>
    <name evidence="5" type="ORF">IDM49_06310</name>
</gene>
<dbReference type="Proteomes" id="UP000516404">
    <property type="component" value="Chromosome"/>
</dbReference>
<dbReference type="PANTHER" id="PTHR43270">
    <property type="entry name" value="BETA-ALA-HIS DIPEPTIDASE"/>
    <property type="match status" value="1"/>
</dbReference>
<evidence type="ECO:0000313" key="5">
    <source>
        <dbReference type="EMBL" id="QNV36885.1"/>
    </source>
</evidence>
<keyword evidence="6" id="KW-1185">Reference proteome</keyword>
<evidence type="ECO:0000256" key="2">
    <source>
        <dbReference type="ARBA" id="ARBA00022723"/>
    </source>
</evidence>
<dbReference type="Gene3D" id="3.30.70.360">
    <property type="match status" value="1"/>
</dbReference>
<dbReference type="NCBIfam" id="NF005914">
    <property type="entry name" value="PRK07907.1"/>
    <property type="match status" value="1"/>
</dbReference>
<name>A0A7H2BB39_9MICC</name>
<dbReference type="GO" id="GO:0046872">
    <property type="term" value="F:metal ion binding"/>
    <property type="evidence" value="ECO:0007669"/>
    <property type="project" value="UniProtKB-KW"/>
</dbReference>
<dbReference type="InterPro" id="IPR002933">
    <property type="entry name" value="Peptidase_M20"/>
</dbReference>
<accession>A0A7H2BB39</accession>
<keyword evidence="2" id="KW-0479">Metal-binding</keyword>
<evidence type="ECO:0000256" key="1">
    <source>
        <dbReference type="ARBA" id="ARBA00022670"/>
    </source>
</evidence>
<feature type="domain" description="Peptidase M20 dimerisation" evidence="4">
    <location>
        <begin position="213"/>
        <end position="360"/>
    </location>
</feature>
<reference evidence="5 6" key="1">
    <citation type="submission" date="2020-09" db="EMBL/GenBank/DDBJ databases">
        <title>Investigation of environmental microbes.</title>
        <authorList>
            <person name="Ou Y."/>
            <person name="Kang Q."/>
        </authorList>
    </citation>
    <scope>NUCLEOTIDE SEQUENCE [LARGE SCALE GENOMIC DNA]</scope>
    <source>
        <strain evidence="5 6">KJZ-14</strain>
    </source>
</reference>
<dbReference type="KEGG" id="rter:IDM49_06310"/>
<keyword evidence="3 5" id="KW-0378">Hydrolase</keyword>
<dbReference type="GeneID" id="96623844"/>
<dbReference type="Gene3D" id="3.40.630.10">
    <property type="entry name" value="Zn peptidases"/>
    <property type="match status" value="1"/>
</dbReference>
<evidence type="ECO:0000313" key="6">
    <source>
        <dbReference type="Proteomes" id="UP000516404"/>
    </source>
</evidence>
<dbReference type="RefSeq" id="WP_190723908.1">
    <property type="nucleotide sequence ID" value="NZ_CP061539.1"/>
</dbReference>
<dbReference type="SUPFAM" id="SSF53187">
    <property type="entry name" value="Zn-dependent exopeptidases"/>
    <property type="match status" value="1"/>
</dbReference>
<dbReference type="Pfam" id="PF07687">
    <property type="entry name" value="M20_dimer"/>
    <property type="match status" value="1"/>
</dbReference>
<evidence type="ECO:0000259" key="4">
    <source>
        <dbReference type="Pfam" id="PF07687"/>
    </source>
</evidence>
<protein>
    <submittedName>
        <fullName evidence="5">M20/M25/M40 family metallo-hydrolase</fullName>
    </submittedName>
</protein>
<organism evidence="5 6">
    <name type="scientific">Rothia terrae</name>
    <dbReference type="NCBI Taxonomy" id="396015"/>
    <lineage>
        <taxon>Bacteria</taxon>
        <taxon>Bacillati</taxon>
        <taxon>Actinomycetota</taxon>
        <taxon>Actinomycetes</taxon>
        <taxon>Micrococcales</taxon>
        <taxon>Micrococcaceae</taxon>
        <taxon>Rothia</taxon>
    </lineage>
</organism>
<proteinExistence type="predicted"/>
<sequence>MNISPEFDFSNHPQLAQKVSDNLDIAMKRLSDLVAIPSIAWEAFDRTQVHKSAEKVKELALEVGFESAEILTATYGQDAKEGMPAVVAHKPAKPGYPTVLLYAHHDVQPVGDENEWETKPFEATQVGDRLFGRGAADDKAGVVAHLTAFETVKEAMGADFNAGVTLFIEGEEEAGSPSFASFLETYSDKLQSDVIVVADSANWQKGVPALTTSLRGVASGEISVRVADHDVHSGMFGGPLLDAHTVMVRALASLHDSKGKVAVEGLVHGTEPEVEYTEENFRTDSGILNSMRLAGEGSLSSRLWTQPAISIIGMSIADVDKASNTIASRSTAKISVRLAPGSNPQEAHHALEKHFKNLDLWGAEISYSADDSGLPFSTDTSSTGAQLALRSFETAWGVTPVSTGLGGSIPFIADLKEVFPTAEILITGIEDPDTRAHSANESLYVPDFEKAIVAEALMLSALSRNS</sequence>
<keyword evidence="1" id="KW-0645">Protease</keyword>
<dbReference type="InterPro" id="IPR051458">
    <property type="entry name" value="Cyt/Met_Dipeptidase"/>
</dbReference>
<dbReference type="GO" id="GO:0008233">
    <property type="term" value="F:peptidase activity"/>
    <property type="evidence" value="ECO:0007669"/>
    <property type="project" value="UniProtKB-KW"/>
</dbReference>
<dbReference type="EMBL" id="CP061539">
    <property type="protein sequence ID" value="QNV36885.1"/>
    <property type="molecule type" value="Genomic_DNA"/>
</dbReference>
<dbReference type="InterPro" id="IPR011650">
    <property type="entry name" value="Peptidase_M20_dimer"/>
</dbReference>
<dbReference type="PANTHER" id="PTHR43270:SF12">
    <property type="entry name" value="SUCCINYL-DIAMINOPIMELATE DESUCCINYLASE"/>
    <property type="match status" value="1"/>
</dbReference>